<evidence type="ECO:0008006" key="4">
    <source>
        <dbReference type="Google" id="ProtNLM"/>
    </source>
</evidence>
<organism evidence="2 3">
    <name type="scientific">Ruminococcus flavefaciens</name>
    <dbReference type="NCBI Taxonomy" id="1265"/>
    <lineage>
        <taxon>Bacteria</taxon>
        <taxon>Bacillati</taxon>
        <taxon>Bacillota</taxon>
        <taxon>Clostridia</taxon>
        <taxon>Eubacteriales</taxon>
        <taxon>Oscillospiraceae</taxon>
        <taxon>Ruminococcus</taxon>
    </lineage>
</organism>
<dbReference type="AlphaFoldDB" id="A0A1K1MV79"/>
<name>A0A1K1MV79_RUMFL</name>
<feature type="region of interest" description="Disordered" evidence="1">
    <location>
        <begin position="32"/>
        <end position="51"/>
    </location>
</feature>
<evidence type="ECO:0000313" key="3">
    <source>
        <dbReference type="Proteomes" id="UP000183461"/>
    </source>
</evidence>
<accession>A0A1K1MV79</accession>
<gene>
    <name evidence="2" type="ORF">SAMN02910280_1398</name>
</gene>
<evidence type="ECO:0000313" key="2">
    <source>
        <dbReference type="EMBL" id="SFW26909.1"/>
    </source>
</evidence>
<reference evidence="3" key="1">
    <citation type="submission" date="2016-11" db="EMBL/GenBank/DDBJ databases">
        <authorList>
            <person name="Varghese N."/>
            <person name="Submissions S."/>
        </authorList>
    </citation>
    <scope>NUCLEOTIDE SEQUENCE [LARGE SCALE GENOMIC DNA]</scope>
    <source>
        <strain evidence="3">YL228</strain>
    </source>
</reference>
<sequence>MKKIICFCLSAFLLAGTFCGCSDKKPRGSAKESATESATAEATTNNEPVDNEGKQFLGKWESYKALVMDVEYETEYAGYPLSAVAKLEVNDDKTATMIVALNPHGKENTFNFSWNITNIDGDDVLHLASPTDFYDCTIKQGQMLMRYGDYDDGTIIYLMKTNKFTEIERPTEPGLDKADFSGFMGRWEAEEVTSDGTVYTDKLGEYPINAAFRLEVFEDNNAVMSIIGENSSYEWEPDKKDQLYMWRDYEGFTMKITDGKLYLDNENGLKIRLKKVEKFSEYDFNVTPEDIPEEDIILNPEEETETTT</sequence>
<proteinExistence type="predicted"/>
<feature type="compositionally biased region" description="Low complexity" evidence="1">
    <location>
        <begin position="35"/>
        <end position="47"/>
    </location>
</feature>
<dbReference type="PROSITE" id="PS51257">
    <property type="entry name" value="PROKAR_LIPOPROTEIN"/>
    <property type="match status" value="1"/>
</dbReference>
<dbReference type="EMBL" id="FPIP01000003">
    <property type="protein sequence ID" value="SFW26909.1"/>
    <property type="molecule type" value="Genomic_DNA"/>
</dbReference>
<dbReference type="RefSeq" id="WP_072299748.1">
    <property type="nucleotide sequence ID" value="NZ_FPIP01000003.1"/>
</dbReference>
<dbReference type="Proteomes" id="UP000183461">
    <property type="component" value="Unassembled WGS sequence"/>
</dbReference>
<protein>
    <recommendedName>
        <fullName evidence="4">Lipocalin-like domain-containing protein</fullName>
    </recommendedName>
</protein>
<evidence type="ECO:0000256" key="1">
    <source>
        <dbReference type="SAM" id="MobiDB-lite"/>
    </source>
</evidence>